<dbReference type="PANTHER" id="PTHR11373:SF4">
    <property type="entry name" value="DEOXYNUCLEOSIDE TRIPHOSPHATE TRIPHOSPHOHYDROLASE SAMHD1"/>
    <property type="match status" value="1"/>
</dbReference>
<dbReference type="EMBL" id="JAGQLK010000182">
    <property type="protein sequence ID" value="MCA9383939.1"/>
    <property type="molecule type" value="Genomic_DNA"/>
</dbReference>
<feature type="domain" description="HD" evidence="1">
    <location>
        <begin position="50"/>
        <end position="154"/>
    </location>
</feature>
<evidence type="ECO:0000313" key="3">
    <source>
        <dbReference type="Proteomes" id="UP000783287"/>
    </source>
</evidence>
<gene>
    <name evidence="2" type="ORF">KC909_06280</name>
</gene>
<dbReference type="InterPro" id="IPR006674">
    <property type="entry name" value="HD_domain"/>
</dbReference>
<protein>
    <submittedName>
        <fullName evidence="2">HD domain-containing protein</fullName>
    </submittedName>
</protein>
<dbReference type="Proteomes" id="UP000783287">
    <property type="component" value="Unassembled WGS sequence"/>
</dbReference>
<name>A0A955RJY1_9BACT</name>
<dbReference type="GO" id="GO:0008832">
    <property type="term" value="F:dGTPase activity"/>
    <property type="evidence" value="ECO:0007669"/>
    <property type="project" value="TreeGrafter"/>
</dbReference>
<sequence>MKISDRVYGEFIIDSPIISGIIELPTFERLKDISQAGVPTEYNSLPSYSRYEHSIGVYILLNKLGASLEEQIAGLLHDIAHLVFSHVAEWVFAENNEFSESSNEDLTDKFIDGTDIGDYLEANNISKETIIDFKKFSLLEQPMPFLCADRVDYAFRDGKYWNVYSELPNELVTDLKSHSGHMAFQDRHYARRFADIFLTLQNDYWGGYDAVFRYYHFSELLKLLLKKGILTRSNFFKGESSVLRKIKACKDSDVINYTKVLKEKDLTKYKGTYKQNIKKKFRYVDPEIILENKLVPLSEIDNDFLEKVNYYKAENEKGIDI</sequence>
<dbReference type="GO" id="GO:0006203">
    <property type="term" value="P:dGTP catabolic process"/>
    <property type="evidence" value="ECO:0007669"/>
    <property type="project" value="TreeGrafter"/>
</dbReference>
<dbReference type="InterPro" id="IPR050135">
    <property type="entry name" value="dGTPase-like"/>
</dbReference>
<dbReference type="Gene3D" id="1.10.3210.10">
    <property type="entry name" value="Hypothetical protein af1432"/>
    <property type="match status" value="1"/>
</dbReference>
<dbReference type="InterPro" id="IPR003607">
    <property type="entry name" value="HD/PDEase_dom"/>
</dbReference>
<dbReference type="SMART" id="SM00471">
    <property type="entry name" value="HDc"/>
    <property type="match status" value="1"/>
</dbReference>
<evidence type="ECO:0000313" key="2">
    <source>
        <dbReference type="EMBL" id="MCA9383939.1"/>
    </source>
</evidence>
<dbReference type="CDD" id="cd00077">
    <property type="entry name" value="HDc"/>
    <property type="match status" value="1"/>
</dbReference>
<dbReference type="AlphaFoldDB" id="A0A955RJY1"/>
<comment type="caution">
    <text evidence="2">The sequence shown here is derived from an EMBL/GenBank/DDBJ whole genome shotgun (WGS) entry which is preliminary data.</text>
</comment>
<proteinExistence type="predicted"/>
<dbReference type="SUPFAM" id="SSF109604">
    <property type="entry name" value="HD-domain/PDEase-like"/>
    <property type="match status" value="1"/>
</dbReference>
<reference evidence="2" key="2">
    <citation type="journal article" date="2021" name="Microbiome">
        <title>Successional dynamics and alternative stable states in a saline activated sludge microbial community over 9 years.</title>
        <authorList>
            <person name="Wang Y."/>
            <person name="Ye J."/>
            <person name="Ju F."/>
            <person name="Liu L."/>
            <person name="Boyd J.A."/>
            <person name="Deng Y."/>
            <person name="Parks D.H."/>
            <person name="Jiang X."/>
            <person name="Yin X."/>
            <person name="Woodcroft B.J."/>
            <person name="Tyson G.W."/>
            <person name="Hugenholtz P."/>
            <person name="Polz M.F."/>
            <person name="Zhang T."/>
        </authorList>
    </citation>
    <scope>NUCLEOTIDE SEQUENCE</scope>
    <source>
        <strain evidence="2">HKST-UBA14</strain>
    </source>
</reference>
<reference evidence="2" key="1">
    <citation type="submission" date="2020-04" db="EMBL/GenBank/DDBJ databases">
        <authorList>
            <person name="Zhang T."/>
        </authorList>
    </citation>
    <scope>NUCLEOTIDE SEQUENCE</scope>
    <source>
        <strain evidence="2">HKST-UBA14</strain>
    </source>
</reference>
<dbReference type="PROSITE" id="PS51831">
    <property type="entry name" value="HD"/>
    <property type="match status" value="1"/>
</dbReference>
<organism evidence="2 3">
    <name type="scientific">Candidatus Dojkabacteria bacterium</name>
    <dbReference type="NCBI Taxonomy" id="2099670"/>
    <lineage>
        <taxon>Bacteria</taxon>
        <taxon>Candidatus Dojkabacteria</taxon>
    </lineage>
</organism>
<dbReference type="Pfam" id="PF01966">
    <property type="entry name" value="HD"/>
    <property type="match status" value="1"/>
</dbReference>
<accession>A0A955RJY1</accession>
<evidence type="ECO:0000259" key="1">
    <source>
        <dbReference type="PROSITE" id="PS51831"/>
    </source>
</evidence>
<dbReference type="PANTHER" id="PTHR11373">
    <property type="entry name" value="DEOXYNUCLEOSIDE TRIPHOSPHATE TRIPHOSPHOHYDROLASE"/>
    <property type="match status" value="1"/>
</dbReference>